<feature type="compositionally biased region" description="Basic and acidic residues" evidence="1">
    <location>
        <begin position="119"/>
        <end position="144"/>
    </location>
</feature>
<feature type="region of interest" description="Disordered" evidence="1">
    <location>
        <begin position="52"/>
        <end position="152"/>
    </location>
</feature>
<sequence>MHDKTMMKKPRKHLLEPLNPPRKPWPAQWKRPIVGQLRGICKKDSDKVLGKVKEAEQKADESDMKPENKKCVHEGAEKTKELASKSASKAEELADKGAAMGQELADKGESKGHYLANKRAQEGAEKGRDAAHEAGNKAHEDQNIHSHMQKAH</sequence>
<proteinExistence type="predicted"/>
<protein>
    <submittedName>
        <fullName evidence="3">Uncharacterized protein</fullName>
    </submittedName>
</protein>
<accession>A0A914DRK9</accession>
<feature type="compositionally biased region" description="Basic and acidic residues" evidence="1">
    <location>
        <begin position="52"/>
        <end position="95"/>
    </location>
</feature>
<evidence type="ECO:0000256" key="1">
    <source>
        <dbReference type="SAM" id="MobiDB-lite"/>
    </source>
</evidence>
<organism evidence="2 3">
    <name type="scientific">Acrobeloides nanus</name>
    <dbReference type="NCBI Taxonomy" id="290746"/>
    <lineage>
        <taxon>Eukaryota</taxon>
        <taxon>Metazoa</taxon>
        <taxon>Ecdysozoa</taxon>
        <taxon>Nematoda</taxon>
        <taxon>Chromadorea</taxon>
        <taxon>Rhabditida</taxon>
        <taxon>Tylenchina</taxon>
        <taxon>Cephalobomorpha</taxon>
        <taxon>Cephaloboidea</taxon>
        <taxon>Cephalobidae</taxon>
        <taxon>Acrobeloides</taxon>
    </lineage>
</organism>
<dbReference type="WBParaSite" id="ACRNAN_scaffold3748.g14083.t1">
    <property type="protein sequence ID" value="ACRNAN_scaffold3748.g14083.t1"/>
    <property type="gene ID" value="ACRNAN_scaffold3748.g14083"/>
</dbReference>
<keyword evidence="2" id="KW-1185">Reference proteome</keyword>
<dbReference type="AlphaFoldDB" id="A0A914DRK9"/>
<dbReference type="Proteomes" id="UP000887540">
    <property type="component" value="Unplaced"/>
</dbReference>
<feature type="region of interest" description="Disordered" evidence="1">
    <location>
        <begin position="1"/>
        <end position="30"/>
    </location>
</feature>
<name>A0A914DRK9_9BILA</name>
<evidence type="ECO:0000313" key="3">
    <source>
        <dbReference type="WBParaSite" id="ACRNAN_scaffold3748.g14083.t1"/>
    </source>
</evidence>
<reference evidence="3" key="1">
    <citation type="submission" date="2022-11" db="UniProtKB">
        <authorList>
            <consortium name="WormBaseParasite"/>
        </authorList>
    </citation>
    <scope>IDENTIFICATION</scope>
</reference>
<evidence type="ECO:0000313" key="2">
    <source>
        <dbReference type="Proteomes" id="UP000887540"/>
    </source>
</evidence>